<gene>
    <name evidence="1" type="ORF">P691DRAFT_648355</name>
</gene>
<organism evidence="1 2">
    <name type="scientific">Macrolepiota fuliginosa MF-IS2</name>
    <dbReference type="NCBI Taxonomy" id="1400762"/>
    <lineage>
        <taxon>Eukaryota</taxon>
        <taxon>Fungi</taxon>
        <taxon>Dikarya</taxon>
        <taxon>Basidiomycota</taxon>
        <taxon>Agaricomycotina</taxon>
        <taxon>Agaricomycetes</taxon>
        <taxon>Agaricomycetidae</taxon>
        <taxon>Agaricales</taxon>
        <taxon>Agaricineae</taxon>
        <taxon>Agaricaceae</taxon>
        <taxon>Macrolepiota</taxon>
    </lineage>
</organism>
<accession>A0A9P5WX96</accession>
<dbReference type="OrthoDB" id="3046526at2759"/>
<sequence>SLALYFATLNASDKTYDSVRNSLGVIYPDLQLFLHWQIKEWVGKIANIALITYDMCPNTCLAFTGPFSDLEKCPYPNCGASRWDPVCLKKGKLVVAQTFTTITLGLQLQALYSNPESASNMKYCWDKTKEI</sequence>
<comment type="caution">
    <text evidence="1">The sequence shown here is derived from an EMBL/GenBank/DDBJ whole genome shotgun (WGS) entry which is preliminary data.</text>
</comment>
<feature type="non-terminal residue" evidence="1">
    <location>
        <position position="131"/>
    </location>
</feature>
<keyword evidence="2" id="KW-1185">Reference proteome</keyword>
<protein>
    <submittedName>
        <fullName evidence="1">Uncharacterized protein</fullName>
    </submittedName>
</protein>
<evidence type="ECO:0000313" key="1">
    <source>
        <dbReference type="EMBL" id="KAF9440132.1"/>
    </source>
</evidence>
<dbReference type="AlphaFoldDB" id="A0A9P5WX96"/>
<feature type="non-terminal residue" evidence="1">
    <location>
        <position position="1"/>
    </location>
</feature>
<dbReference type="EMBL" id="MU152823">
    <property type="protein sequence ID" value="KAF9440132.1"/>
    <property type="molecule type" value="Genomic_DNA"/>
</dbReference>
<name>A0A9P5WX96_9AGAR</name>
<reference evidence="1" key="1">
    <citation type="submission" date="2020-11" db="EMBL/GenBank/DDBJ databases">
        <authorList>
            <consortium name="DOE Joint Genome Institute"/>
            <person name="Ahrendt S."/>
            <person name="Riley R."/>
            <person name="Andreopoulos W."/>
            <person name="Labutti K."/>
            <person name="Pangilinan J."/>
            <person name="Ruiz-Duenas F.J."/>
            <person name="Barrasa J.M."/>
            <person name="Sanchez-Garcia M."/>
            <person name="Camarero S."/>
            <person name="Miyauchi S."/>
            <person name="Serrano A."/>
            <person name="Linde D."/>
            <person name="Babiker R."/>
            <person name="Drula E."/>
            <person name="Ayuso-Fernandez I."/>
            <person name="Pacheco R."/>
            <person name="Padilla G."/>
            <person name="Ferreira P."/>
            <person name="Barriuso J."/>
            <person name="Kellner H."/>
            <person name="Castanera R."/>
            <person name="Alfaro M."/>
            <person name="Ramirez L."/>
            <person name="Pisabarro A.G."/>
            <person name="Kuo A."/>
            <person name="Tritt A."/>
            <person name="Lipzen A."/>
            <person name="He G."/>
            <person name="Yan M."/>
            <person name="Ng V."/>
            <person name="Cullen D."/>
            <person name="Martin F."/>
            <person name="Rosso M.-N."/>
            <person name="Henrissat B."/>
            <person name="Hibbett D."/>
            <person name="Martinez A.T."/>
            <person name="Grigoriev I.V."/>
        </authorList>
    </citation>
    <scope>NUCLEOTIDE SEQUENCE</scope>
    <source>
        <strain evidence="1">MF-IS2</strain>
    </source>
</reference>
<proteinExistence type="predicted"/>
<evidence type="ECO:0000313" key="2">
    <source>
        <dbReference type="Proteomes" id="UP000807342"/>
    </source>
</evidence>
<dbReference type="Proteomes" id="UP000807342">
    <property type="component" value="Unassembled WGS sequence"/>
</dbReference>